<proteinExistence type="predicted"/>
<organism evidence="2">
    <name type="scientific">Salmonella enterica</name>
    <name type="common">Salmonella choleraesuis</name>
    <dbReference type="NCBI Taxonomy" id="28901"/>
    <lineage>
        <taxon>Bacteria</taxon>
        <taxon>Pseudomonadati</taxon>
        <taxon>Pseudomonadota</taxon>
        <taxon>Gammaproteobacteria</taxon>
        <taxon>Enterobacterales</taxon>
        <taxon>Enterobacteriaceae</taxon>
        <taxon>Salmonella</taxon>
    </lineage>
</organism>
<sequence>MTLITDEEMIEITGAQTPSKQCHILRENGISFVKRLDGRPRTTWFNLNHPLDTRHPQPEKEEMPNFAALDDFPVRSKRGKPRK</sequence>
<protein>
    <submittedName>
        <fullName evidence="2">DUF4224 domain-containing protein</fullName>
    </submittedName>
</protein>
<gene>
    <name evidence="2" type="ORF">DSA09_17515</name>
</gene>
<reference evidence="2" key="1">
    <citation type="submission" date="2018-07" db="EMBL/GenBank/DDBJ databases">
        <authorList>
            <consortium name="PulseNet: The National Subtyping Network for Foodborne Disease Surveillance"/>
            <person name="Tarr C.L."/>
            <person name="Trees E."/>
            <person name="Katz L.S."/>
            <person name="Carleton-Romer H.A."/>
            <person name="Stroika S."/>
            <person name="Kucerova Z."/>
            <person name="Roache K.F."/>
            <person name="Sabol A.L."/>
            <person name="Besser J."/>
            <person name="Gerner-Smidt P."/>
        </authorList>
    </citation>
    <scope>NUCLEOTIDE SEQUENCE</scope>
    <source>
        <strain evidence="2">PNUSAS044948</strain>
    </source>
</reference>
<comment type="caution">
    <text evidence="2">The sequence shown here is derived from an EMBL/GenBank/DDBJ whole genome shotgun (WGS) entry which is preliminary data.</text>
</comment>
<dbReference type="EMBL" id="AAGFSO010000012">
    <property type="protein sequence ID" value="EBN4401861.1"/>
    <property type="molecule type" value="Genomic_DNA"/>
</dbReference>
<dbReference type="AlphaFoldDB" id="A0A5V3WEU0"/>
<feature type="domain" description="DUF4224" evidence="1">
    <location>
        <begin position="3"/>
        <end position="45"/>
    </location>
</feature>
<evidence type="ECO:0000259" key="1">
    <source>
        <dbReference type="Pfam" id="PF13986"/>
    </source>
</evidence>
<accession>A0A5V3WEU0</accession>
<evidence type="ECO:0000313" key="2">
    <source>
        <dbReference type="EMBL" id="EBN4401861.1"/>
    </source>
</evidence>
<name>A0A5V3WEU0_SALER</name>
<dbReference type="Pfam" id="PF13986">
    <property type="entry name" value="DUF4224"/>
    <property type="match status" value="1"/>
</dbReference>
<dbReference type="InterPro" id="IPR025319">
    <property type="entry name" value="DUF4224"/>
</dbReference>